<gene>
    <name evidence="9" type="ORF">P171DRAFT_454777</name>
</gene>
<evidence type="ECO:0000256" key="6">
    <source>
        <dbReference type="ARBA" id="ARBA00023136"/>
    </source>
</evidence>
<dbReference type="PANTHER" id="PTHR43341:SF1">
    <property type="entry name" value="GENERAL AMINO-ACID PERMEASE GAP1"/>
    <property type="match status" value="1"/>
</dbReference>
<name>A0A9P4UCE6_9PLEO</name>
<feature type="transmembrane region" description="Helical" evidence="7">
    <location>
        <begin position="353"/>
        <end position="372"/>
    </location>
</feature>
<feature type="domain" description="Amino acid permease/ SLC12A" evidence="8">
    <location>
        <begin position="31"/>
        <end position="475"/>
    </location>
</feature>
<feature type="transmembrane region" description="Helical" evidence="7">
    <location>
        <begin position="141"/>
        <end position="161"/>
    </location>
</feature>
<feature type="transmembrane region" description="Helical" evidence="7">
    <location>
        <begin position="251"/>
        <end position="272"/>
    </location>
</feature>
<dbReference type="Gene3D" id="1.20.1740.10">
    <property type="entry name" value="Amino acid/polyamine transporter I"/>
    <property type="match status" value="1"/>
</dbReference>
<sequence>MVDDTHITVLSGTLLHLSKLEFRRSFTPRQIHVLSLGGQIGAGLFISTGTNLLNGGPGSLVLGFAVVCTCVWGMLQTVSEMSIAFPVSGNFIEYADRFVDPALSFAAGTSMWLGWTAIVAAEATFFSVIVNYWAQNRVHDAVWYSVFLVVMILMFLLPSVWFGWFEYFAAILKFIALLIFVFAGFAMILGAGPKGYLHHGDGWKEDPFKNGFKGFSSSVLLAVLAIGDNSFTGFLAGEAVSPRYSVGHAAFLIPIRVTTIYLVCIIFISILVPADSPSLYGSSGVAASPFVIALNEAGITGLPDFLNCVILIAVASISAESIFIASRMLRFMSHQNLIPQWVAQVDSKGRPRWAIAITLVAAIALTYCNLSAGGIEVFTWLGQIASTGYFMVWMVVAIISFRFRAALSAQNDPLFSEPYAWKCTIWPMPPILLLTCCSLYTACSFYLGLYPIYTIGLFLIVFSGVGYKIIFRTKLRDPAKVDLRTGRRTLSEEEIFALDTYYSQSSIRRFYSFVQLW</sequence>
<dbReference type="InterPro" id="IPR050524">
    <property type="entry name" value="APC_YAT"/>
</dbReference>
<evidence type="ECO:0000313" key="9">
    <source>
        <dbReference type="EMBL" id="KAF2445146.1"/>
    </source>
</evidence>
<dbReference type="PIRSF" id="PIRSF006060">
    <property type="entry name" value="AA_transporter"/>
    <property type="match status" value="1"/>
</dbReference>
<evidence type="ECO:0000313" key="10">
    <source>
        <dbReference type="Proteomes" id="UP000799764"/>
    </source>
</evidence>
<evidence type="ECO:0000256" key="1">
    <source>
        <dbReference type="ARBA" id="ARBA00004141"/>
    </source>
</evidence>
<dbReference type="PANTHER" id="PTHR43341">
    <property type="entry name" value="AMINO ACID PERMEASE"/>
    <property type="match status" value="1"/>
</dbReference>
<evidence type="ECO:0000256" key="2">
    <source>
        <dbReference type="ARBA" id="ARBA00022448"/>
    </source>
</evidence>
<accession>A0A9P4UCE6</accession>
<evidence type="ECO:0000259" key="8">
    <source>
        <dbReference type="Pfam" id="PF00324"/>
    </source>
</evidence>
<dbReference type="EMBL" id="MU001500">
    <property type="protein sequence ID" value="KAF2445146.1"/>
    <property type="molecule type" value="Genomic_DNA"/>
</dbReference>
<evidence type="ECO:0000256" key="7">
    <source>
        <dbReference type="SAM" id="Phobius"/>
    </source>
</evidence>
<keyword evidence="4" id="KW-0029">Amino-acid transport</keyword>
<feature type="transmembrane region" description="Helical" evidence="7">
    <location>
        <begin position="60"/>
        <end position="78"/>
    </location>
</feature>
<evidence type="ECO:0000256" key="4">
    <source>
        <dbReference type="ARBA" id="ARBA00022970"/>
    </source>
</evidence>
<keyword evidence="6 7" id="KW-0472">Membrane</keyword>
<feature type="transmembrane region" description="Helical" evidence="7">
    <location>
        <begin position="453"/>
        <end position="471"/>
    </location>
</feature>
<dbReference type="GO" id="GO:0015171">
    <property type="term" value="F:amino acid transmembrane transporter activity"/>
    <property type="evidence" value="ECO:0007669"/>
    <property type="project" value="TreeGrafter"/>
</dbReference>
<keyword evidence="10" id="KW-1185">Reference proteome</keyword>
<comment type="caution">
    <text evidence="9">The sequence shown here is derived from an EMBL/GenBank/DDBJ whole genome shotgun (WGS) entry which is preliminary data.</text>
</comment>
<feature type="transmembrane region" description="Helical" evidence="7">
    <location>
        <begin position="378"/>
        <end position="403"/>
    </location>
</feature>
<keyword evidence="5 7" id="KW-1133">Transmembrane helix</keyword>
<keyword evidence="2" id="KW-0813">Transport</keyword>
<organism evidence="9 10">
    <name type="scientific">Karstenula rhodostoma CBS 690.94</name>
    <dbReference type="NCBI Taxonomy" id="1392251"/>
    <lineage>
        <taxon>Eukaryota</taxon>
        <taxon>Fungi</taxon>
        <taxon>Dikarya</taxon>
        <taxon>Ascomycota</taxon>
        <taxon>Pezizomycotina</taxon>
        <taxon>Dothideomycetes</taxon>
        <taxon>Pleosporomycetidae</taxon>
        <taxon>Pleosporales</taxon>
        <taxon>Massarineae</taxon>
        <taxon>Didymosphaeriaceae</taxon>
        <taxon>Karstenula</taxon>
    </lineage>
</organism>
<feature type="transmembrane region" description="Helical" evidence="7">
    <location>
        <begin position="305"/>
        <end position="325"/>
    </location>
</feature>
<proteinExistence type="predicted"/>
<dbReference type="OrthoDB" id="3900342at2759"/>
<dbReference type="AlphaFoldDB" id="A0A9P4UCE6"/>
<dbReference type="Proteomes" id="UP000799764">
    <property type="component" value="Unassembled WGS sequence"/>
</dbReference>
<dbReference type="GO" id="GO:0016020">
    <property type="term" value="C:membrane"/>
    <property type="evidence" value="ECO:0007669"/>
    <property type="project" value="UniProtKB-SubCell"/>
</dbReference>
<comment type="subcellular location">
    <subcellularLocation>
        <location evidence="1">Membrane</location>
        <topology evidence="1">Multi-pass membrane protein</topology>
    </subcellularLocation>
</comment>
<dbReference type="InterPro" id="IPR004841">
    <property type="entry name" value="AA-permease/SLC12A_dom"/>
</dbReference>
<feature type="transmembrane region" description="Helical" evidence="7">
    <location>
        <begin position="112"/>
        <end position="134"/>
    </location>
</feature>
<protein>
    <submittedName>
        <fullName evidence="9">Amino acid permease</fullName>
    </submittedName>
</protein>
<dbReference type="Pfam" id="PF00324">
    <property type="entry name" value="AA_permease"/>
    <property type="match status" value="1"/>
</dbReference>
<keyword evidence="3 7" id="KW-0812">Transmembrane</keyword>
<evidence type="ECO:0000256" key="3">
    <source>
        <dbReference type="ARBA" id="ARBA00022692"/>
    </source>
</evidence>
<evidence type="ECO:0000256" key="5">
    <source>
        <dbReference type="ARBA" id="ARBA00022989"/>
    </source>
</evidence>
<feature type="transmembrane region" description="Helical" evidence="7">
    <location>
        <begin position="167"/>
        <end position="191"/>
    </location>
</feature>
<feature type="transmembrane region" description="Helical" evidence="7">
    <location>
        <begin position="31"/>
        <end position="53"/>
    </location>
</feature>
<reference evidence="9" key="1">
    <citation type="journal article" date="2020" name="Stud. Mycol.">
        <title>101 Dothideomycetes genomes: a test case for predicting lifestyles and emergence of pathogens.</title>
        <authorList>
            <person name="Haridas S."/>
            <person name="Albert R."/>
            <person name="Binder M."/>
            <person name="Bloem J."/>
            <person name="Labutti K."/>
            <person name="Salamov A."/>
            <person name="Andreopoulos B."/>
            <person name="Baker S."/>
            <person name="Barry K."/>
            <person name="Bills G."/>
            <person name="Bluhm B."/>
            <person name="Cannon C."/>
            <person name="Castanera R."/>
            <person name="Culley D."/>
            <person name="Daum C."/>
            <person name="Ezra D."/>
            <person name="Gonzalez J."/>
            <person name="Henrissat B."/>
            <person name="Kuo A."/>
            <person name="Liang C."/>
            <person name="Lipzen A."/>
            <person name="Lutzoni F."/>
            <person name="Magnuson J."/>
            <person name="Mondo S."/>
            <person name="Nolan M."/>
            <person name="Ohm R."/>
            <person name="Pangilinan J."/>
            <person name="Park H.-J."/>
            <person name="Ramirez L."/>
            <person name="Alfaro M."/>
            <person name="Sun H."/>
            <person name="Tritt A."/>
            <person name="Yoshinaga Y."/>
            <person name="Zwiers L.-H."/>
            <person name="Turgeon B."/>
            <person name="Goodwin S."/>
            <person name="Spatafora J."/>
            <person name="Crous P."/>
            <person name="Grigoriev I."/>
        </authorList>
    </citation>
    <scope>NUCLEOTIDE SEQUENCE</scope>
    <source>
        <strain evidence="9">CBS 690.94</strain>
    </source>
</reference>